<protein>
    <recommendedName>
        <fullName evidence="1">site-specific DNA-methyltransferase (adenine-specific)</fullName>
        <ecNumber evidence="1">2.1.1.72</ecNumber>
    </recommendedName>
</protein>
<dbReference type="SUPFAM" id="SSF46955">
    <property type="entry name" value="Putative DNA-binding domain"/>
    <property type="match status" value="1"/>
</dbReference>
<dbReference type="Pfam" id="PF02384">
    <property type="entry name" value="N6_Mtase"/>
    <property type="match status" value="1"/>
</dbReference>
<dbReference type="InterPro" id="IPR029063">
    <property type="entry name" value="SAM-dependent_MTases_sf"/>
</dbReference>
<evidence type="ECO:0000256" key="3">
    <source>
        <dbReference type="ARBA" id="ARBA00022679"/>
    </source>
</evidence>
<feature type="domain" description="DNA methylase adenine-specific" evidence="6">
    <location>
        <begin position="181"/>
        <end position="429"/>
    </location>
</feature>
<dbReference type="InterPro" id="IPR009061">
    <property type="entry name" value="DNA-bd_dom_put_sf"/>
</dbReference>
<comment type="catalytic activity">
    <reaction evidence="5">
        <text>a 2'-deoxyadenosine in DNA + S-adenosyl-L-methionine = an N(6)-methyl-2'-deoxyadenosine in DNA + S-adenosyl-L-homocysteine + H(+)</text>
        <dbReference type="Rhea" id="RHEA:15197"/>
        <dbReference type="Rhea" id="RHEA-COMP:12418"/>
        <dbReference type="Rhea" id="RHEA-COMP:12419"/>
        <dbReference type="ChEBI" id="CHEBI:15378"/>
        <dbReference type="ChEBI" id="CHEBI:57856"/>
        <dbReference type="ChEBI" id="CHEBI:59789"/>
        <dbReference type="ChEBI" id="CHEBI:90615"/>
        <dbReference type="ChEBI" id="CHEBI:90616"/>
        <dbReference type="EC" id="2.1.1.72"/>
    </reaction>
</comment>
<keyword evidence="2 9" id="KW-0489">Methyltransferase</keyword>
<evidence type="ECO:0000259" key="8">
    <source>
        <dbReference type="Pfam" id="PF12950"/>
    </source>
</evidence>
<organism evidence="9 10">
    <name type="scientific">candidate division WWE3 bacterium</name>
    <dbReference type="NCBI Taxonomy" id="2053526"/>
    <lineage>
        <taxon>Bacteria</taxon>
        <taxon>Katanobacteria</taxon>
    </lineage>
</organism>
<dbReference type="PROSITE" id="PS00092">
    <property type="entry name" value="N6_MTASE"/>
    <property type="match status" value="1"/>
</dbReference>
<dbReference type="InterPro" id="IPR041657">
    <property type="entry name" value="HTH_17"/>
</dbReference>
<dbReference type="EC" id="2.1.1.72" evidence="1"/>
<dbReference type="AlphaFoldDB" id="A0A928Y685"/>
<keyword evidence="3" id="KW-0808">Transferase</keyword>
<evidence type="ECO:0000259" key="7">
    <source>
        <dbReference type="Pfam" id="PF12728"/>
    </source>
</evidence>
<dbReference type="EMBL" id="JABTTY010000001">
    <property type="protein sequence ID" value="MBE7524874.1"/>
    <property type="molecule type" value="Genomic_DNA"/>
</dbReference>
<dbReference type="GO" id="GO:0032259">
    <property type="term" value="P:methylation"/>
    <property type="evidence" value="ECO:0007669"/>
    <property type="project" value="UniProtKB-KW"/>
</dbReference>
<dbReference type="PANTHER" id="PTHR33841">
    <property type="entry name" value="DNA METHYLTRANSFERASE YEEA-RELATED"/>
    <property type="match status" value="1"/>
</dbReference>
<name>A0A928Y685_UNCKA</name>
<evidence type="ECO:0000313" key="9">
    <source>
        <dbReference type="EMBL" id="MBE7524874.1"/>
    </source>
</evidence>
<dbReference type="GO" id="GO:0009007">
    <property type="term" value="F:site-specific DNA-methyltransferase (adenine-specific) activity"/>
    <property type="evidence" value="ECO:0007669"/>
    <property type="project" value="UniProtKB-EC"/>
</dbReference>
<evidence type="ECO:0000256" key="4">
    <source>
        <dbReference type="ARBA" id="ARBA00022747"/>
    </source>
</evidence>
<accession>A0A928Y685</accession>
<evidence type="ECO:0000256" key="2">
    <source>
        <dbReference type="ARBA" id="ARBA00022603"/>
    </source>
</evidence>
<dbReference type="InterPro" id="IPR002052">
    <property type="entry name" value="DNA_methylase_N6_adenine_CS"/>
</dbReference>
<dbReference type="GO" id="GO:0009307">
    <property type="term" value="P:DNA restriction-modification system"/>
    <property type="evidence" value="ECO:0007669"/>
    <property type="project" value="UniProtKB-KW"/>
</dbReference>
<dbReference type="SUPFAM" id="SSF53335">
    <property type="entry name" value="S-adenosyl-L-methionine-dependent methyltransferases"/>
    <property type="match status" value="1"/>
</dbReference>
<dbReference type="PANTHER" id="PTHR33841:SF1">
    <property type="entry name" value="DNA METHYLTRANSFERASE A"/>
    <property type="match status" value="1"/>
</dbReference>
<dbReference type="Gene3D" id="1.10.1660.10">
    <property type="match status" value="1"/>
</dbReference>
<evidence type="ECO:0000259" key="6">
    <source>
        <dbReference type="Pfam" id="PF02384"/>
    </source>
</evidence>
<dbReference type="Pfam" id="PF12950">
    <property type="entry name" value="TaqI_C"/>
    <property type="match status" value="1"/>
</dbReference>
<feature type="domain" description="Helix-turn-helix" evidence="7">
    <location>
        <begin position="15"/>
        <end position="56"/>
    </location>
</feature>
<gene>
    <name evidence="9" type="ORF">HS096_00530</name>
</gene>
<evidence type="ECO:0000256" key="5">
    <source>
        <dbReference type="ARBA" id="ARBA00047942"/>
    </source>
</evidence>
<keyword evidence="4" id="KW-0680">Restriction system</keyword>
<feature type="domain" description="TaqI-like C-terminal specificity" evidence="8">
    <location>
        <begin position="490"/>
        <end position="602"/>
    </location>
</feature>
<sequence>MQELTASINAKNVIDLEKAASFLGISTATVRNWVKCGHLPTRTNDKRYFFHLSDIENVKNNITNGNLNKLNGRANKSKAERTFIPDEYLQDGVGVDDITKIINFVSDNNIDISLSLLLLSLNSLQKEKLLPSISIQDLISKNFVFANKQIGEEVKAWLSEIKSSDIKPEYAFLLNCIIPKQRDTLGFLYQSLLLEGKKSQSGSYYTPELIVNEIIKDYAKKDSKILDPCCGTGQFLLAFAEVVENPRNIYGVDVDEIAVRIARLNILIKYKNQNFAPNIVCKNTLFEIGNYDLFSLNDENIRDFDVIATNPPWGVHFSKTDIDRLKTSFSEITSLESFSYFLKKSIDLLRDDGTLSFILPESILNVKTHKDIREIILKNTHIQKVSYLNRVFKNVFTPVIRLDLKKSKKENNQIEIRKDDEVYTAKQSKWKNNQDFVFDIHANGVDTAIIDKIYNTHHTTLAGQADWALGIVTGNNKAYITSDKQKDFEEIYKGKDVEKLALSNPSNYIKFTPEKFQQVAPIEKYRAKEKLIYRFISKYLVFAYDDKQKLTLNSANIVIPKISNYPIKVIAALLNSSPYQFIFQKKFSSIKVLRNHIEQMPLPLWDKEIFNNIIKLVDETIENSEKFEILDNYIMKQYSLLPEEINYIKNFNK</sequence>
<dbReference type="GO" id="GO:0003677">
    <property type="term" value="F:DNA binding"/>
    <property type="evidence" value="ECO:0007669"/>
    <property type="project" value="InterPro"/>
</dbReference>
<evidence type="ECO:0000313" key="10">
    <source>
        <dbReference type="Proteomes" id="UP000710385"/>
    </source>
</evidence>
<dbReference type="Pfam" id="PF12728">
    <property type="entry name" value="HTH_17"/>
    <property type="match status" value="1"/>
</dbReference>
<dbReference type="InterPro" id="IPR050953">
    <property type="entry name" value="N4_N6_ade-DNA_methylase"/>
</dbReference>
<dbReference type="InterPro" id="IPR003356">
    <property type="entry name" value="DNA_methylase_A-5"/>
</dbReference>
<proteinExistence type="predicted"/>
<reference evidence="9" key="1">
    <citation type="submission" date="2020-05" db="EMBL/GenBank/DDBJ databases">
        <title>High-Quality Genomes of Partial-Nitritation/Anammox System by Hierarchical Clustering Based Hybrid Assembly.</title>
        <authorList>
            <person name="Liu L."/>
            <person name="Wang Y."/>
            <person name="Che Y."/>
            <person name="Chen Y."/>
            <person name="Xia Y."/>
            <person name="Luo R."/>
            <person name="Cheng S.H."/>
            <person name="Zheng C."/>
            <person name="Zhang T."/>
        </authorList>
    </citation>
    <scope>NUCLEOTIDE SEQUENCE</scope>
    <source>
        <strain evidence="9">H1_PAT1</strain>
    </source>
</reference>
<dbReference type="GO" id="GO:0008170">
    <property type="term" value="F:N-methyltransferase activity"/>
    <property type="evidence" value="ECO:0007669"/>
    <property type="project" value="InterPro"/>
</dbReference>
<evidence type="ECO:0000256" key="1">
    <source>
        <dbReference type="ARBA" id="ARBA00011900"/>
    </source>
</evidence>
<dbReference type="Proteomes" id="UP000710385">
    <property type="component" value="Unassembled WGS sequence"/>
</dbReference>
<dbReference type="CDD" id="cd02440">
    <property type="entry name" value="AdoMet_MTases"/>
    <property type="match status" value="1"/>
</dbReference>
<dbReference type="PRINTS" id="PR00507">
    <property type="entry name" value="N12N6MTFRASE"/>
</dbReference>
<dbReference type="InterPro" id="IPR025931">
    <property type="entry name" value="TaqI_C"/>
</dbReference>
<dbReference type="Gene3D" id="3.40.50.150">
    <property type="entry name" value="Vaccinia Virus protein VP39"/>
    <property type="match status" value="1"/>
</dbReference>
<comment type="caution">
    <text evidence="9">The sequence shown here is derived from an EMBL/GenBank/DDBJ whole genome shotgun (WGS) entry which is preliminary data.</text>
</comment>